<evidence type="ECO:0000259" key="6">
    <source>
        <dbReference type="Pfam" id="PF00155"/>
    </source>
</evidence>
<name>A0A4R2P8J1_9BACL</name>
<evidence type="ECO:0000256" key="3">
    <source>
        <dbReference type="ARBA" id="ARBA00022898"/>
    </source>
</evidence>
<dbReference type="Pfam" id="PF00155">
    <property type="entry name" value="Aminotran_1_2"/>
    <property type="match status" value="1"/>
</dbReference>
<keyword evidence="4 7" id="KW-0456">Lyase</keyword>
<comment type="caution">
    <text evidence="7">The sequence shown here is derived from an EMBL/GenBank/DDBJ whole genome shotgun (WGS) entry which is preliminary data.</text>
</comment>
<dbReference type="InterPro" id="IPR015421">
    <property type="entry name" value="PyrdxlP-dep_Trfase_major"/>
</dbReference>
<dbReference type="InterPro" id="IPR027619">
    <property type="entry name" value="C-S_lyase_PatB-like"/>
</dbReference>
<dbReference type="RefSeq" id="WP_132743886.1">
    <property type="nucleotide sequence ID" value="NZ_SLXK01000003.1"/>
</dbReference>
<dbReference type="InterPro" id="IPR004839">
    <property type="entry name" value="Aminotransferase_I/II_large"/>
</dbReference>
<dbReference type="Gene3D" id="3.40.640.10">
    <property type="entry name" value="Type I PLP-dependent aspartate aminotransferase-like (Major domain)"/>
    <property type="match status" value="1"/>
</dbReference>
<evidence type="ECO:0000256" key="1">
    <source>
        <dbReference type="ARBA" id="ARBA00001933"/>
    </source>
</evidence>
<dbReference type="GO" id="GO:0030170">
    <property type="term" value="F:pyridoxal phosphate binding"/>
    <property type="evidence" value="ECO:0007669"/>
    <property type="project" value="InterPro"/>
</dbReference>
<dbReference type="AlphaFoldDB" id="A0A4R2P8J1"/>
<evidence type="ECO:0000256" key="5">
    <source>
        <dbReference type="ARBA" id="ARBA00037974"/>
    </source>
</evidence>
<comment type="similarity">
    <text evidence="5">Belongs to the class-II pyridoxal-phosphate-dependent aminotransferase family. MalY/PatB cystathionine beta-lyase subfamily.</text>
</comment>
<accession>A0A4R2P8J1</accession>
<evidence type="ECO:0000313" key="7">
    <source>
        <dbReference type="EMBL" id="TCP31279.1"/>
    </source>
</evidence>
<dbReference type="PANTHER" id="PTHR43525:SF1">
    <property type="entry name" value="PROTEIN MALY"/>
    <property type="match status" value="1"/>
</dbReference>
<dbReference type="PANTHER" id="PTHR43525">
    <property type="entry name" value="PROTEIN MALY"/>
    <property type="match status" value="1"/>
</dbReference>
<sequence length="390" mass="44771">MKYDFNIETERFNTASVKWDETENLFGDKDILPMWVADMDFRIPDEVVEALKNRAEHGIFGYTTRSESYLNAVVDWMKERHQWDVKKEWLCHSPGVVTGLSLIVDAFTKPGDKVVIQPPVYYPFTKVVLKHGRDLVFNPLKFEDNRYTMDFDDLERKLDPDVKLLILCSPHNPVGRVWTKEELTRLGEICLKHGGIVVSDEIHFDLVFKEHQHVPFATISEAFANNAIVCTAPSKTFNLASLQTSNIIIPNDGLRETYTAQLEKYSLGMPNAMGMVAAEAAYRYGEEWLDQCIDYVKENLDFMTDYISKNIPKIKVIQPEGTYLAWLDCRLLDLEEKKQEELMLKKAKVAFDEGYIFGQGGTGFTRINLACPRSILVEGLKRLEQAVKNH</sequence>
<dbReference type="EC" id="4.4.1.13" evidence="2"/>
<dbReference type="GO" id="GO:0047804">
    <property type="term" value="F:cysteine-S-conjugate beta-lyase activity"/>
    <property type="evidence" value="ECO:0007669"/>
    <property type="project" value="UniProtKB-EC"/>
</dbReference>
<dbReference type="CDD" id="cd00609">
    <property type="entry name" value="AAT_like"/>
    <property type="match status" value="1"/>
</dbReference>
<comment type="cofactor">
    <cofactor evidence="1">
        <name>pyridoxal 5'-phosphate</name>
        <dbReference type="ChEBI" id="CHEBI:597326"/>
    </cofactor>
</comment>
<dbReference type="EMBL" id="SLXK01000003">
    <property type="protein sequence ID" value="TCP31279.1"/>
    <property type="molecule type" value="Genomic_DNA"/>
</dbReference>
<dbReference type="InterPro" id="IPR051798">
    <property type="entry name" value="Class-II_PLP-Dep_Aminotrans"/>
</dbReference>
<gene>
    <name evidence="7" type="ORF">EV207_103163</name>
</gene>
<dbReference type="NCBIfam" id="TIGR04350">
    <property type="entry name" value="C_S_lyase_PatB"/>
    <property type="match status" value="1"/>
</dbReference>
<dbReference type="InterPro" id="IPR015424">
    <property type="entry name" value="PyrdxlP-dep_Trfase"/>
</dbReference>
<protein>
    <recommendedName>
        <fullName evidence="2">cysteine-S-conjugate beta-lyase</fullName>
        <ecNumber evidence="2">4.4.1.13</ecNumber>
    </recommendedName>
</protein>
<dbReference type="OrthoDB" id="9802872at2"/>
<proteinExistence type="inferred from homology"/>
<reference evidence="7 8" key="1">
    <citation type="submission" date="2019-03" db="EMBL/GenBank/DDBJ databases">
        <title>Genomic Encyclopedia of Type Strains, Phase IV (KMG-IV): sequencing the most valuable type-strain genomes for metagenomic binning, comparative biology and taxonomic classification.</title>
        <authorList>
            <person name="Goeker M."/>
        </authorList>
    </citation>
    <scope>NUCLEOTIDE SEQUENCE [LARGE SCALE GENOMIC DNA]</scope>
    <source>
        <strain evidence="7 8">DSM 19377</strain>
    </source>
</reference>
<evidence type="ECO:0000313" key="8">
    <source>
        <dbReference type="Proteomes" id="UP000295416"/>
    </source>
</evidence>
<dbReference type="Proteomes" id="UP000295416">
    <property type="component" value="Unassembled WGS sequence"/>
</dbReference>
<evidence type="ECO:0000256" key="4">
    <source>
        <dbReference type="ARBA" id="ARBA00023239"/>
    </source>
</evidence>
<dbReference type="SUPFAM" id="SSF53383">
    <property type="entry name" value="PLP-dependent transferases"/>
    <property type="match status" value="1"/>
</dbReference>
<dbReference type="InterPro" id="IPR015422">
    <property type="entry name" value="PyrdxlP-dep_Trfase_small"/>
</dbReference>
<keyword evidence="8" id="KW-1185">Reference proteome</keyword>
<dbReference type="Gene3D" id="3.90.1150.10">
    <property type="entry name" value="Aspartate Aminotransferase, domain 1"/>
    <property type="match status" value="1"/>
</dbReference>
<organism evidence="7 8">
    <name type="scientific">Scopulibacillus darangshiensis</name>
    <dbReference type="NCBI Taxonomy" id="442528"/>
    <lineage>
        <taxon>Bacteria</taxon>
        <taxon>Bacillati</taxon>
        <taxon>Bacillota</taxon>
        <taxon>Bacilli</taxon>
        <taxon>Bacillales</taxon>
        <taxon>Sporolactobacillaceae</taxon>
        <taxon>Scopulibacillus</taxon>
    </lineage>
</organism>
<keyword evidence="3" id="KW-0663">Pyridoxal phosphate</keyword>
<evidence type="ECO:0000256" key="2">
    <source>
        <dbReference type="ARBA" id="ARBA00012224"/>
    </source>
</evidence>
<feature type="domain" description="Aminotransferase class I/classII large" evidence="6">
    <location>
        <begin position="37"/>
        <end position="373"/>
    </location>
</feature>